<keyword evidence="2" id="KW-1185">Reference proteome</keyword>
<name>A0ACC2UCW3_9FUNG</name>
<accession>A0ACC2UCW3</accession>
<protein>
    <submittedName>
        <fullName evidence="1">Uncharacterized protein</fullName>
    </submittedName>
</protein>
<gene>
    <name evidence="1" type="ORF">DSO57_1025107</name>
</gene>
<dbReference type="Proteomes" id="UP001165960">
    <property type="component" value="Unassembled WGS sequence"/>
</dbReference>
<sequence>MYPHRYAKPAGHPCCGPVLALGVNGSLPDFHFGEDVLSFLDKVKTFTVGYTEEQKIKYLLGSLCQNSFDTILPYLGFSYSYQYLQKVIKQKLHYPQGYTKAIPLNGLRITSTPQDCHLDASENSNDSRNSPESPNSPIAGSLNKVKHPDSFACEVNQVSEAQYLAEEDQLEFLENIFEPKEYLTEVEPTKSPIIHEEYSEKKHDLDHEVNSMEVLISKDKGTSLAAPIALLYLDLLDPSPVDHNIRGEDSDKDDDVALHEFEIVGLHTFQKPPLSLPEPLSPEDPGTAKPFPIGAGDCFKDEKVSEDDEASQEEKVVELLISQVEYRSLAENVTVPLLSLPKSLPPEKPSFILKPHNKSCSRKGIKDKCLSK</sequence>
<comment type="caution">
    <text evidence="1">The sequence shown here is derived from an EMBL/GenBank/DDBJ whole genome shotgun (WGS) entry which is preliminary data.</text>
</comment>
<reference evidence="1" key="1">
    <citation type="submission" date="2022-04" db="EMBL/GenBank/DDBJ databases">
        <title>Genome of the entomopathogenic fungus Entomophthora muscae.</title>
        <authorList>
            <person name="Elya C."/>
            <person name="Lovett B.R."/>
            <person name="Lee E."/>
            <person name="Macias A.M."/>
            <person name="Hajek A.E."/>
            <person name="De Bivort B.L."/>
            <person name="Kasson M.T."/>
            <person name="De Fine Licht H.H."/>
            <person name="Stajich J.E."/>
        </authorList>
    </citation>
    <scope>NUCLEOTIDE SEQUENCE</scope>
    <source>
        <strain evidence="1">Berkeley</strain>
    </source>
</reference>
<evidence type="ECO:0000313" key="2">
    <source>
        <dbReference type="Proteomes" id="UP001165960"/>
    </source>
</evidence>
<proteinExistence type="predicted"/>
<organism evidence="1 2">
    <name type="scientific">Entomophthora muscae</name>
    <dbReference type="NCBI Taxonomy" id="34485"/>
    <lineage>
        <taxon>Eukaryota</taxon>
        <taxon>Fungi</taxon>
        <taxon>Fungi incertae sedis</taxon>
        <taxon>Zoopagomycota</taxon>
        <taxon>Entomophthoromycotina</taxon>
        <taxon>Entomophthoromycetes</taxon>
        <taxon>Entomophthorales</taxon>
        <taxon>Entomophthoraceae</taxon>
        <taxon>Entomophthora</taxon>
    </lineage>
</organism>
<evidence type="ECO:0000313" key="1">
    <source>
        <dbReference type="EMBL" id="KAJ9084386.1"/>
    </source>
</evidence>
<dbReference type="EMBL" id="QTSX02000849">
    <property type="protein sequence ID" value="KAJ9084386.1"/>
    <property type="molecule type" value="Genomic_DNA"/>
</dbReference>